<evidence type="ECO:0000256" key="4">
    <source>
        <dbReference type="PROSITE-ProRule" id="PRU00335"/>
    </source>
</evidence>
<keyword evidence="1" id="KW-0805">Transcription regulation</keyword>
<protein>
    <submittedName>
        <fullName evidence="6">TetR/AcrR family transcriptional repressor of nem operon</fullName>
    </submittedName>
</protein>
<dbReference type="Pfam" id="PF00440">
    <property type="entry name" value="TetR_N"/>
    <property type="match status" value="1"/>
</dbReference>
<keyword evidence="2 4" id="KW-0238">DNA-binding</keyword>
<dbReference type="PANTHER" id="PTHR47506">
    <property type="entry name" value="TRANSCRIPTIONAL REGULATORY PROTEIN"/>
    <property type="match status" value="1"/>
</dbReference>
<keyword evidence="7" id="KW-1185">Reference proteome</keyword>
<organism evidence="6 7">
    <name type="scientific">Tunturiibacter empetritectus</name>
    <dbReference type="NCBI Taxonomy" id="3069691"/>
    <lineage>
        <taxon>Bacteria</taxon>
        <taxon>Pseudomonadati</taxon>
        <taxon>Acidobacteriota</taxon>
        <taxon>Terriglobia</taxon>
        <taxon>Terriglobales</taxon>
        <taxon>Acidobacteriaceae</taxon>
        <taxon>Tunturiibacter</taxon>
    </lineage>
</organism>
<evidence type="ECO:0000259" key="5">
    <source>
        <dbReference type="PROSITE" id="PS50977"/>
    </source>
</evidence>
<evidence type="ECO:0000313" key="6">
    <source>
        <dbReference type="EMBL" id="MBB5317589.1"/>
    </source>
</evidence>
<dbReference type="Gene3D" id="1.10.10.60">
    <property type="entry name" value="Homeodomain-like"/>
    <property type="match status" value="1"/>
</dbReference>
<dbReference type="Gene3D" id="1.10.357.10">
    <property type="entry name" value="Tetracycline Repressor, domain 2"/>
    <property type="match status" value="1"/>
</dbReference>
<dbReference type="InterPro" id="IPR036271">
    <property type="entry name" value="Tet_transcr_reg_TetR-rel_C_sf"/>
</dbReference>
<dbReference type="SUPFAM" id="SSF46689">
    <property type="entry name" value="Homeodomain-like"/>
    <property type="match status" value="1"/>
</dbReference>
<dbReference type="AlphaFoldDB" id="A0A7W8II46"/>
<keyword evidence="3" id="KW-0804">Transcription</keyword>
<evidence type="ECO:0000313" key="7">
    <source>
        <dbReference type="Proteomes" id="UP000568106"/>
    </source>
</evidence>
<dbReference type="InterPro" id="IPR001647">
    <property type="entry name" value="HTH_TetR"/>
</dbReference>
<name>A0A7W8II46_9BACT</name>
<dbReference type="SUPFAM" id="SSF48498">
    <property type="entry name" value="Tetracyclin repressor-like, C-terminal domain"/>
    <property type="match status" value="1"/>
</dbReference>
<dbReference type="Proteomes" id="UP000568106">
    <property type="component" value="Unassembled WGS sequence"/>
</dbReference>
<gene>
    <name evidence="6" type="ORF">HDF09_002258</name>
</gene>
<dbReference type="EMBL" id="JACHDY010000002">
    <property type="protein sequence ID" value="MBB5317589.1"/>
    <property type="molecule type" value="Genomic_DNA"/>
</dbReference>
<feature type="DNA-binding region" description="H-T-H motif" evidence="4">
    <location>
        <begin position="32"/>
        <end position="51"/>
    </location>
</feature>
<accession>A0A7W8II46</accession>
<dbReference type="GO" id="GO:0003677">
    <property type="term" value="F:DNA binding"/>
    <property type="evidence" value="ECO:0007669"/>
    <property type="project" value="UniProtKB-UniRule"/>
</dbReference>
<feature type="domain" description="HTH tetR-type" evidence="5">
    <location>
        <begin position="9"/>
        <end position="69"/>
    </location>
</feature>
<reference evidence="6" key="1">
    <citation type="submission" date="2020-08" db="EMBL/GenBank/DDBJ databases">
        <title>Genomic Encyclopedia of Type Strains, Phase IV (KMG-V): Genome sequencing to study the core and pangenomes of soil and plant-associated prokaryotes.</title>
        <authorList>
            <person name="Whitman W."/>
        </authorList>
    </citation>
    <scope>NUCLEOTIDE SEQUENCE [LARGE SCALE GENOMIC DNA]</scope>
    <source>
        <strain evidence="6">M8UP27</strain>
    </source>
</reference>
<evidence type="ECO:0000256" key="3">
    <source>
        <dbReference type="ARBA" id="ARBA00023163"/>
    </source>
</evidence>
<dbReference type="PROSITE" id="PS50977">
    <property type="entry name" value="HTH_TETR_2"/>
    <property type="match status" value="1"/>
</dbReference>
<sequence>MRYGPEHKGEVHQKIVKDGSRRVRTEGITGAAVSAVMRDAGLTHGGFYKHFGSKDELLMESVCEAFREMSDSLVEAGERSQPGTAWKAIVKAYLSVEHCDHAEDGYPLTALAPELARADKAMKAPMLGELVKYKNRMLPFMPGRRTADKERAFFSIFSTMIGTVEIARMLPEPAMREKVLASAREFLLRSF</sequence>
<evidence type="ECO:0000256" key="1">
    <source>
        <dbReference type="ARBA" id="ARBA00023015"/>
    </source>
</evidence>
<dbReference type="InterPro" id="IPR009057">
    <property type="entry name" value="Homeodomain-like_sf"/>
</dbReference>
<comment type="caution">
    <text evidence="6">The sequence shown here is derived from an EMBL/GenBank/DDBJ whole genome shotgun (WGS) entry which is preliminary data.</text>
</comment>
<proteinExistence type="predicted"/>
<evidence type="ECO:0000256" key="2">
    <source>
        <dbReference type="ARBA" id="ARBA00023125"/>
    </source>
</evidence>
<dbReference type="PANTHER" id="PTHR47506:SF7">
    <property type="entry name" value="TRANSCRIPTIONAL REGULATORY PROTEIN"/>
    <property type="match status" value="1"/>
</dbReference>